<evidence type="ECO:0000259" key="11">
    <source>
        <dbReference type="PROSITE" id="PS50928"/>
    </source>
</evidence>
<evidence type="ECO:0000256" key="5">
    <source>
        <dbReference type="ARBA" id="ARBA00022856"/>
    </source>
</evidence>
<dbReference type="InterPro" id="IPR050366">
    <property type="entry name" value="BP-dependent_transpt_permease"/>
</dbReference>
<evidence type="ECO:0000256" key="7">
    <source>
        <dbReference type="ARBA" id="ARBA00022989"/>
    </source>
</evidence>
<dbReference type="Proteomes" id="UP000824078">
    <property type="component" value="Unassembled WGS sequence"/>
</dbReference>
<dbReference type="CDD" id="cd06261">
    <property type="entry name" value="TM_PBP2"/>
    <property type="match status" value="1"/>
</dbReference>
<protein>
    <submittedName>
        <fullName evidence="12">ABC transporter permease</fullName>
    </submittedName>
</protein>
<reference evidence="12" key="1">
    <citation type="submission" date="2020-10" db="EMBL/GenBank/DDBJ databases">
        <authorList>
            <person name="Gilroy R."/>
        </authorList>
    </citation>
    <scope>NUCLEOTIDE SEQUENCE</scope>
    <source>
        <strain evidence="12">ChiHjej12B11-29160</strain>
    </source>
</reference>
<feature type="transmembrane region" description="Helical" evidence="10">
    <location>
        <begin position="188"/>
        <end position="212"/>
    </location>
</feature>
<evidence type="ECO:0000256" key="8">
    <source>
        <dbReference type="ARBA" id="ARBA00023136"/>
    </source>
</evidence>
<feature type="domain" description="ABC transmembrane type-1" evidence="11">
    <location>
        <begin position="139"/>
        <end position="328"/>
    </location>
</feature>
<dbReference type="Pfam" id="PF12911">
    <property type="entry name" value="OppC_N"/>
    <property type="match status" value="1"/>
</dbReference>
<gene>
    <name evidence="12" type="ORF">IAD17_06270</name>
</gene>
<dbReference type="GO" id="GO:0055085">
    <property type="term" value="P:transmembrane transport"/>
    <property type="evidence" value="ECO:0007669"/>
    <property type="project" value="InterPro"/>
</dbReference>
<feature type="transmembrane region" description="Helical" evidence="10">
    <location>
        <begin position="52"/>
        <end position="72"/>
    </location>
</feature>
<evidence type="ECO:0000256" key="1">
    <source>
        <dbReference type="ARBA" id="ARBA00004651"/>
    </source>
</evidence>
<dbReference type="AlphaFoldDB" id="A0A9D1HXG7"/>
<dbReference type="PANTHER" id="PTHR43386:SF24">
    <property type="entry name" value="OLIGOPEPTIDE TRANSPORT SYSTEM PERMEASE PROTEIN AMID"/>
    <property type="match status" value="1"/>
</dbReference>
<evidence type="ECO:0000256" key="9">
    <source>
        <dbReference type="ARBA" id="ARBA00024202"/>
    </source>
</evidence>
<dbReference type="GO" id="GO:0005886">
    <property type="term" value="C:plasma membrane"/>
    <property type="evidence" value="ECO:0007669"/>
    <property type="project" value="UniProtKB-SubCell"/>
</dbReference>
<evidence type="ECO:0000256" key="2">
    <source>
        <dbReference type="ARBA" id="ARBA00022448"/>
    </source>
</evidence>
<feature type="transmembrane region" description="Helical" evidence="10">
    <location>
        <begin position="143"/>
        <end position="168"/>
    </location>
</feature>
<keyword evidence="7 10" id="KW-1133">Transmembrane helix</keyword>
<accession>A0A9D1HXG7</accession>
<dbReference type="PROSITE" id="PS50928">
    <property type="entry name" value="ABC_TM1"/>
    <property type="match status" value="1"/>
</dbReference>
<comment type="subcellular location">
    <subcellularLocation>
        <location evidence="1 10">Cell membrane</location>
        <topology evidence="1 10">Multi-pass membrane protein</topology>
    </subcellularLocation>
</comment>
<organism evidence="12 13">
    <name type="scientific">Candidatus Coprovicinus avistercoris</name>
    <dbReference type="NCBI Taxonomy" id="2840754"/>
    <lineage>
        <taxon>Bacteria</taxon>
        <taxon>Bacillati</taxon>
        <taxon>Actinomycetota</taxon>
        <taxon>Coriobacteriia</taxon>
        <taxon>Coriobacteriales</taxon>
        <taxon>Coriobacteriaceae</taxon>
        <taxon>Coriobacteriaceae incertae sedis</taxon>
        <taxon>Candidatus Coprovicinus</taxon>
    </lineage>
</organism>
<dbReference type="SUPFAM" id="SSF161098">
    <property type="entry name" value="MetI-like"/>
    <property type="match status" value="1"/>
</dbReference>
<dbReference type="Gene3D" id="1.10.3720.10">
    <property type="entry name" value="MetI-like"/>
    <property type="match status" value="1"/>
</dbReference>
<evidence type="ECO:0000256" key="6">
    <source>
        <dbReference type="ARBA" id="ARBA00022927"/>
    </source>
</evidence>
<dbReference type="InterPro" id="IPR000515">
    <property type="entry name" value="MetI-like"/>
</dbReference>
<keyword evidence="2 10" id="KW-0813">Transport</keyword>
<dbReference type="EMBL" id="DVMQ01000017">
    <property type="protein sequence ID" value="HIU24511.1"/>
    <property type="molecule type" value="Genomic_DNA"/>
</dbReference>
<feature type="transmembrane region" description="Helical" evidence="10">
    <location>
        <begin position="306"/>
        <end position="327"/>
    </location>
</feature>
<evidence type="ECO:0000256" key="3">
    <source>
        <dbReference type="ARBA" id="ARBA00022475"/>
    </source>
</evidence>
<dbReference type="Pfam" id="PF00528">
    <property type="entry name" value="BPD_transp_1"/>
    <property type="match status" value="1"/>
</dbReference>
<evidence type="ECO:0000256" key="10">
    <source>
        <dbReference type="RuleBase" id="RU363032"/>
    </source>
</evidence>
<dbReference type="InterPro" id="IPR025966">
    <property type="entry name" value="OppC_N"/>
</dbReference>
<dbReference type="PANTHER" id="PTHR43386">
    <property type="entry name" value="OLIGOPEPTIDE TRANSPORT SYSTEM PERMEASE PROTEIN APPC"/>
    <property type="match status" value="1"/>
</dbReference>
<evidence type="ECO:0000256" key="4">
    <source>
        <dbReference type="ARBA" id="ARBA00022692"/>
    </source>
</evidence>
<reference evidence="12" key="2">
    <citation type="journal article" date="2021" name="PeerJ">
        <title>Extensive microbial diversity within the chicken gut microbiome revealed by metagenomics and culture.</title>
        <authorList>
            <person name="Gilroy R."/>
            <person name="Ravi A."/>
            <person name="Getino M."/>
            <person name="Pursley I."/>
            <person name="Horton D.L."/>
            <person name="Alikhan N.F."/>
            <person name="Baker D."/>
            <person name="Gharbi K."/>
            <person name="Hall N."/>
            <person name="Watson M."/>
            <person name="Adriaenssens E.M."/>
            <person name="Foster-Nyarko E."/>
            <person name="Jarju S."/>
            <person name="Secka A."/>
            <person name="Antonio M."/>
            <person name="Oren A."/>
            <person name="Chaudhuri R.R."/>
            <person name="La Ragione R."/>
            <person name="Hildebrand F."/>
            <person name="Pallen M.J."/>
        </authorList>
    </citation>
    <scope>NUCLEOTIDE SEQUENCE</scope>
    <source>
        <strain evidence="12">ChiHjej12B11-29160</strain>
    </source>
</reference>
<dbReference type="GO" id="GO:0015031">
    <property type="term" value="P:protein transport"/>
    <property type="evidence" value="ECO:0007669"/>
    <property type="project" value="UniProtKB-KW"/>
</dbReference>
<evidence type="ECO:0000313" key="13">
    <source>
        <dbReference type="Proteomes" id="UP000824078"/>
    </source>
</evidence>
<keyword evidence="8 10" id="KW-0472">Membrane</keyword>
<sequence>MTTNTLTPEISEEDKLFQFAHPEDHLDIDEREYANYSYVRETLNRFLANKGAVVSLVVIALIVLMAIFAPMVSPYTYYDTNPSITNLPPRIPVLESIGICDGMQNGVNVYAQDGVPGEYHFFGTDGLGRDIWTRVWEGTRISLMIAFIAVIVGVLIGIVYGLISGYFGGKVDIVMQRFTEILNSIPQLVITTLLIVVLKPGLMNIVIVLFLTGWIDMSRIVRAQVLKYKTQEFTLAARTLGVSAKDIIFKEILPNTMPQVVVTFMFSIPNAIFLEAFLAFIGLGIPAPTASLGTMINDGYNAAMTYPYQVLAPVCVLAILMLGFNLFGDGLRDALDPERS</sequence>
<dbReference type="GO" id="GO:0015833">
    <property type="term" value="P:peptide transport"/>
    <property type="evidence" value="ECO:0007669"/>
    <property type="project" value="UniProtKB-KW"/>
</dbReference>
<comment type="caution">
    <text evidence="12">The sequence shown here is derived from an EMBL/GenBank/DDBJ whole genome shotgun (WGS) entry which is preliminary data.</text>
</comment>
<keyword evidence="5" id="KW-0571">Peptide transport</keyword>
<keyword evidence="3" id="KW-1003">Cell membrane</keyword>
<evidence type="ECO:0000313" key="12">
    <source>
        <dbReference type="EMBL" id="HIU24511.1"/>
    </source>
</evidence>
<comment type="similarity">
    <text evidence="9">Belongs to the binding-protein-dependent transport system permease family. OppBC subfamily.</text>
</comment>
<proteinExistence type="inferred from homology"/>
<keyword evidence="4 10" id="KW-0812">Transmembrane</keyword>
<keyword evidence="6" id="KW-0653">Protein transport</keyword>
<name>A0A9D1HXG7_9ACTN</name>
<dbReference type="InterPro" id="IPR035906">
    <property type="entry name" value="MetI-like_sf"/>
</dbReference>
<feature type="transmembrane region" description="Helical" evidence="10">
    <location>
        <begin position="260"/>
        <end position="286"/>
    </location>
</feature>